<dbReference type="Gene3D" id="3.50.50.60">
    <property type="entry name" value="FAD/NAD(P)-binding domain"/>
    <property type="match status" value="1"/>
</dbReference>
<dbReference type="NCBIfam" id="TIGR00275">
    <property type="entry name" value="aminoacetone oxidase family FAD-binding enzyme"/>
    <property type="match status" value="1"/>
</dbReference>
<dbReference type="InterPro" id="IPR036188">
    <property type="entry name" value="FAD/NAD-bd_sf"/>
</dbReference>
<keyword evidence="3" id="KW-0274">FAD</keyword>
<dbReference type="InterPro" id="IPR055178">
    <property type="entry name" value="RsdA/BaiN/AoA(So)-like_dom"/>
</dbReference>
<feature type="domain" description="RsdA/BaiN/AoA(So)-like Rossmann fold-like" evidence="4">
    <location>
        <begin position="28"/>
        <end position="436"/>
    </location>
</feature>
<dbReference type="Gene3D" id="2.40.30.10">
    <property type="entry name" value="Translation factors"/>
    <property type="match status" value="1"/>
</dbReference>
<dbReference type="PANTHER" id="PTHR42887:SF2">
    <property type="entry name" value="OS12G0638800 PROTEIN"/>
    <property type="match status" value="1"/>
</dbReference>
<comment type="cofactor">
    <cofactor evidence="1">
        <name>FAD</name>
        <dbReference type="ChEBI" id="CHEBI:57692"/>
    </cofactor>
</comment>
<dbReference type="AlphaFoldDB" id="A0A9W7E2P2"/>
<evidence type="ECO:0000313" key="7">
    <source>
        <dbReference type="Proteomes" id="UP001162640"/>
    </source>
</evidence>
<proteinExistence type="predicted"/>
<dbReference type="Pfam" id="PF22780">
    <property type="entry name" value="HI0933_like_1st"/>
    <property type="match status" value="1"/>
</dbReference>
<evidence type="ECO:0000313" key="6">
    <source>
        <dbReference type="EMBL" id="GMH63633.1"/>
    </source>
</evidence>
<evidence type="ECO:0000256" key="3">
    <source>
        <dbReference type="ARBA" id="ARBA00022827"/>
    </source>
</evidence>
<dbReference type="Pfam" id="PF03486">
    <property type="entry name" value="HI0933_like"/>
    <property type="match status" value="1"/>
</dbReference>
<dbReference type="SUPFAM" id="SSF51905">
    <property type="entry name" value="FAD/NAD(P)-binding domain"/>
    <property type="match status" value="1"/>
</dbReference>
<dbReference type="PRINTS" id="PR00368">
    <property type="entry name" value="FADPNR"/>
</dbReference>
<protein>
    <submittedName>
        <fullName evidence="6">Uncharacterized protein</fullName>
    </submittedName>
</protein>
<name>A0A9W7E2P2_9STRA</name>
<dbReference type="SUPFAM" id="SSF160996">
    <property type="entry name" value="HI0933 insert domain-like"/>
    <property type="match status" value="1"/>
</dbReference>
<evidence type="ECO:0000259" key="4">
    <source>
        <dbReference type="Pfam" id="PF03486"/>
    </source>
</evidence>
<dbReference type="PANTHER" id="PTHR42887">
    <property type="entry name" value="OS12G0638800 PROTEIN"/>
    <property type="match status" value="1"/>
</dbReference>
<organism evidence="6 7">
    <name type="scientific">Triparma laevis f. inornata</name>
    <dbReference type="NCBI Taxonomy" id="1714386"/>
    <lineage>
        <taxon>Eukaryota</taxon>
        <taxon>Sar</taxon>
        <taxon>Stramenopiles</taxon>
        <taxon>Ochrophyta</taxon>
        <taxon>Bolidophyceae</taxon>
        <taxon>Parmales</taxon>
        <taxon>Triparmaceae</taxon>
        <taxon>Triparma</taxon>
    </lineage>
</organism>
<evidence type="ECO:0000259" key="5">
    <source>
        <dbReference type="Pfam" id="PF22780"/>
    </source>
</evidence>
<comment type="caution">
    <text evidence="6">The sequence shown here is derived from an EMBL/GenBank/DDBJ whole genome shotgun (WGS) entry which is preliminary data.</text>
</comment>
<dbReference type="InterPro" id="IPR004792">
    <property type="entry name" value="BaiN-like"/>
</dbReference>
<dbReference type="Gene3D" id="1.10.8.260">
    <property type="entry name" value="HI0933 insert domain-like"/>
    <property type="match status" value="1"/>
</dbReference>
<accession>A0A9W7E2P2</accession>
<gene>
    <name evidence="6" type="ORF">TL16_g03764</name>
</gene>
<dbReference type="EMBL" id="BLQM01000101">
    <property type="protein sequence ID" value="GMH63633.1"/>
    <property type="molecule type" value="Genomic_DNA"/>
</dbReference>
<keyword evidence="2" id="KW-0285">Flavoprotein</keyword>
<dbReference type="InterPro" id="IPR057661">
    <property type="entry name" value="RsdA/BaiN/AoA(So)_Rossmann"/>
</dbReference>
<evidence type="ECO:0000256" key="1">
    <source>
        <dbReference type="ARBA" id="ARBA00001974"/>
    </source>
</evidence>
<dbReference type="InterPro" id="IPR023166">
    <property type="entry name" value="BaiN-like_dom_sf"/>
</dbReference>
<evidence type="ECO:0000256" key="2">
    <source>
        <dbReference type="ARBA" id="ARBA00022630"/>
    </source>
</evidence>
<sequence length="454" mass="49650">MLLSSFAPRTLQKTSNNFSKTRLHSHTCAIIGGGPSGYYAAISLAERLTLEGKKGEITIYEGTGKTLQKVRISGGGRCNLLPDTSKPVRPNILSSYPRGSRELTGPMSLIPPSSILTWFNTHGVDTKVESDGRTFPISDSSETVINSLTSAASSHPSITVQLKTPVISLKPISPHGYTLSTKTSQKTYDTIILATGSSRFGYTLLSSLNHTIIPPLPSLFTMNCHEVKTGDLKDLAGSSLSNVEVTFGVGKKKLKTNGPMLITHTGLSGPAILKMSAYAARELWEMKYISVLKINFVHDLDVESLLGDYKLKNRKRKIRSATPDCLGVSKISKRLWNALLDSIDVKDKLWSEISNKEFNKLITQLTQFEINTVSKNTNKDEFVTAGGLDLKEVNFKNMESKLHKGLFIVGECLDVDAVTGGFNFLNCWVTGKIAGEGVGGYFREIDYVDDEEEG</sequence>
<dbReference type="Proteomes" id="UP001162640">
    <property type="component" value="Unassembled WGS sequence"/>
</dbReference>
<feature type="domain" description="RsdA/BaiN/AoA(So)-like insert" evidence="5">
    <location>
        <begin position="217"/>
        <end position="383"/>
    </location>
</feature>
<reference evidence="7" key="1">
    <citation type="journal article" date="2023" name="Commun. Biol.">
        <title>Genome analysis of Parmales, the sister group of diatoms, reveals the evolutionary specialization of diatoms from phago-mixotrophs to photoautotrophs.</title>
        <authorList>
            <person name="Ban H."/>
            <person name="Sato S."/>
            <person name="Yoshikawa S."/>
            <person name="Yamada K."/>
            <person name="Nakamura Y."/>
            <person name="Ichinomiya M."/>
            <person name="Sato N."/>
            <person name="Blanc-Mathieu R."/>
            <person name="Endo H."/>
            <person name="Kuwata A."/>
            <person name="Ogata H."/>
        </authorList>
    </citation>
    <scope>NUCLEOTIDE SEQUENCE [LARGE SCALE GENOMIC DNA]</scope>
</reference>